<dbReference type="Proteomes" id="UP000014500">
    <property type="component" value="Unassembled WGS sequence"/>
</dbReference>
<dbReference type="InterPro" id="IPR013272">
    <property type="entry name" value="Vps72/YL1_C"/>
</dbReference>
<feature type="domain" description="Vps72/YL1 C-terminal" evidence="6">
    <location>
        <begin position="105"/>
        <end position="134"/>
    </location>
</feature>
<evidence type="ECO:0000256" key="3">
    <source>
        <dbReference type="ARBA" id="ARBA00023163"/>
    </source>
</evidence>
<evidence type="ECO:0000256" key="2">
    <source>
        <dbReference type="ARBA" id="ARBA00023015"/>
    </source>
</evidence>
<feature type="compositionally biased region" description="Basic and acidic residues" evidence="5">
    <location>
        <begin position="34"/>
        <end position="46"/>
    </location>
</feature>
<dbReference type="SMART" id="SM00993">
    <property type="entry name" value="YL1_C"/>
    <property type="match status" value="1"/>
</dbReference>
<dbReference type="STRING" id="126957.T1JEQ4"/>
<feature type="region of interest" description="Disordered" evidence="5">
    <location>
        <begin position="1"/>
        <end position="64"/>
    </location>
</feature>
<dbReference type="PhylomeDB" id="T1JEQ4"/>
<accession>T1JEQ4</accession>
<evidence type="ECO:0000313" key="7">
    <source>
        <dbReference type="EnsemblMetazoa" id="SMAR012306-PA"/>
    </source>
</evidence>
<dbReference type="GO" id="GO:0006338">
    <property type="term" value="P:chromatin remodeling"/>
    <property type="evidence" value="ECO:0007669"/>
    <property type="project" value="InterPro"/>
</dbReference>
<name>T1JEQ4_STRMM</name>
<keyword evidence="2" id="KW-0805">Transcription regulation</keyword>
<dbReference type="Pfam" id="PF08265">
    <property type="entry name" value="YL1_C"/>
    <property type="match status" value="1"/>
</dbReference>
<dbReference type="PANTHER" id="PTHR31200">
    <property type="entry name" value="INO80 COMPLEX SUBUNIT C"/>
    <property type="match status" value="1"/>
</dbReference>
<keyword evidence="4" id="KW-0539">Nucleus</keyword>
<dbReference type="PANTHER" id="PTHR31200:SF1">
    <property type="entry name" value="INO80 COMPLEX SUBUNIT C"/>
    <property type="match status" value="1"/>
</dbReference>
<dbReference type="eggNOG" id="KOG4137">
    <property type="taxonomic scope" value="Eukaryota"/>
</dbReference>
<proteinExistence type="predicted"/>
<dbReference type="GO" id="GO:0031011">
    <property type="term" value="C:Ino80 complex"/>
    <property type="evidence" value="ECO:0007669"/>
    <property type="project" value="InterPro"/>
</dbReference>
<dbReference type="OMA" id="KNCVYRP"/>
<feature type="compositionally biased region" description="Polar residues" evidence="5">
    <location>
        <begin position="53"/>
        <end position="63"/>
    </location>
</feature>
<evidence type="ECO:0000256" key="5">
    <source>
        <dbReference type="SAM" id="MobiDB-lite"/>
    </source>
</evidence>
<dbReference type="AlphaFoldDB" id="T1JEQ4"/>
<evidence type="ECO:0000259" key="6">
    <source>
        <dbReference type="SMART" id="SM00993"/>
    </source>
</evidence>
<dbReference type="EMBL" id="JH432127">
    <property type="status" value="NOT_ANNOTATED_CDS"/>
    <property type="molecule type" value="Genomic_DNA"/>
</dbReference>
<reference evidence="7" key="2">
    <citation type="submission" date="2015-02" db="UniProtKB">
        <authorList>
            <consortium name="EnsemblMetazoa"/>
        </authorList>
    </citation>
    <scope>IDENTIFICATION</scope>
</reference>
<organism evidence="7 8">
    <name type="scientific">Strigamia maritima</name>
    <name type="common">European centipede</name>
    <name type="synonym">Geophilus maritimus</name>
    <dbReference type="NCBI Taxonomy" id="126957"/>
    <lineage>
        <taxon>Eukaryota</taxon>
        <taxon>Metazoa</taxon>
        <taxon>Ecdysozoa</taxon>
        <taxon>Arthropoda</taxon>
        <taxon>Myriapoda</taxon>
        <taxon>Chilopoda</taxon>
        <taxon>Pleurostigmophora</taxon>
        <taxon>Geophilomorpha</taxon>
        <taxon>Linotaeniidae</taxon>
        <taxon>Strigamia</taxon>
    </lineage>
</organism>
<dbReference type="InterPro" id="IPR029525">
    <property type="entry name" value="INO80C/Ies6"/>
</dbReference>
<evidence type="ECO:0000256" key="1">
    <source>
        <dbReference type="ARBA" id="ARBA00004123"/>
    </source>
</evidence>
<evidence type="ECO:0000313" key="8">
    <source>
        <dbReference type="Proteomes" id="UP000014500"/>
    </source>
</evidence>
<sequence length="156" mass="17188">MVAKRKRPLTPSNAESEGSTVAGSGVPSPTPSDTGDKEEKKDKIPVFKDPNFVHSNKSGQAASKKTRVWKNLKQIIAAERLLQWTSEDITYVNLEAPPSFKPAKKYSDISGLLANYTDPQTKIRYATTDEFSKLRLLPIDLATGYLALRKANTPVP</sequence>
<protein>
    <recommendedName>
        <fullName evidence="6">Vps72/YL1 C-terminal domain-containing protein</fullName>
    </recommendedName>
</protein>
<feature type="compositionally biased region" description="Polar residues" evidence="5">
    <location>
        <begin position="10"/>
        <end position="22"/>
    </location>
</feature>
<dbReference type="HOGENOM" id="CLU_071116_0_0_1"/>
<keyword evidence="3" id="KW-0804">Transcription</keyword>
<evidence type="ECO:0000256" key="4">
    <source>
        <dbReference type="ARBA" id="ARBA00023242"/>
    </source>
</evidence>
<reference evidence="8" key="1">
    <citation type="submission" date="2011-05" db="EMBL/GenBank/DDBJ databases">
        <authorList>
            <person name="Richards S.R."/>
            <person name="Qu J."/>
            <person name="Jiang H."/>
            <person name="Jhangiani S.N."/>
            <person name="Agravi P."/>
            <person name="Goodspeed R."/>
            <person name="Gross S."/>
            <person name="Mandapat C."/>
            <person name="Jackson L."/>
            <person name="Mathew T."/>
            <person name="Pu L."/>
            <person name="Thornton R."/>
            <person name="Saada N."/>
            <person name="Wilczek-Boney K.B."/>
            <person name="Lee S."/>
            <person name="Kovar C."/>
            <person name="Wu Y."/>
            <person name="Scherer S.E."/>
            <person name="Worley K.C."/>
            <person name="Muzny D.M."/>
            <person name="Gibbs R."/>
        </authorList>
    </citation>
    <scope>NUCLEOTIDE SEQUENCE</scope>
    <source>
        <strain evidence="8">Brora</strain>
    </source>
</reference>
<keyword evidence="8" id="KW-1185">Reference proteome</keyword>
<dbReference type="EnsemblMetazoa" id="SMAR012306-RA">
    <property type="protein sequence ID" value="SMAR012306-PA"/>
    <property type="gene ID" value="SMAR012306"/>
</dbReference>
<comment type="subcellular location">
    <subcellularLocation>
        <location evidence="1">Nucleus</location>
    </subcellularLocation>
</comment>